<evidence type="ECO:0000256" key="6">
    <source>
        <dbReference type="SAM" id="Phobius"/>
    </source>
</evidence>
<feature type="region of interest" description="Disordered" evidence="5">
    <location>
        <begin position="1054"/>
        <end position="1092"/>
    </location>
</feature>
<feature type="compositionally biased region" description="Polar residues" evidence="5">
    <location>
        <begin position="730"/>
        <end position="743"/>
    </location>
</feature>
<reference evidence="10" key="1">
    <citation type="submission" date="2016-12" db="EMBL/GenBank/DDBJ databases">
        <title>The genomes of Aspergillus section Nigri reveals drivers in fungal speciation.</title>
        <authorList>
            <consortium name="DOE Joint Genome Institute"/>
            <person name="Vesth T.C."/>
            <person name="Nybo J."/>
            <person name="Theobald S."/>
            <person name="Brandl J."/>
            <person name="Frisvad J.C."/>
            <person name="Nielsen K.F."/>
            <person name="Lyhne E.K."/>
            <person name="Kogle M.E."/>
            <person name="Kuo A."/>
            <person name="Riley R."/>
            <person name="Clum A."/>
            <person name="Nolan M."/>
            <person name="Lipzen A."/>
            <person name="Salamov A."/>
            <person name="Henrissat B."/>
            <person name="Wiebenga A."/>
            <person name="De vries R.P."/>
            <person name="Grigoriev I.V."/>
            <person name="Mortensen U.H."/>
            <person name="Andersen M.R."/>
            <person name="Baker S.E."/>
        </authorList>
    </citation>
    <scope>NUCLEOTIDE SEQUENCE</scope>
    <source>
        <strain evidence="10">IBT 28561</strain>
    </source>
</reference>
<feature type="compositionally biased region" description="Basic and acidic residues" evidence="5">
    <location>
        <begin position="589"/>
        <end position="623"/>
    </location>
</feature>
<dbReference type="EMBL" id="MSFM01000003">
    <property type="protein sequence ID" value="PKY06218.1"/>
    <property type="molecule type" value="Genomic_DNA"/>
</dbReference>
<evidence type="ECO:0000259" key="8">
    <source>
        <dbReference type="Pfam" id="PF10256"/>
    </source>
</evidence>
<feature type="transmembrane region" description="Helical" evidence="6">
    <location>
        <begin position="148"/>
        <end position="168"/>
    </location>
</feature>
<feature type="compositionally biased region" description="Polar residues" evidence="5">
    <location>
        <begin position="407"/>
        <end position="416"/>
    </location>
</feature>
<dbReference type="OrthoDB" id="5377273at2759"/>
<gene>
    <name evidence="10" type="ORF">P168DRAFT_264757</name>
</gene>
<feature type="transmembrane region" description="Helical" evidence="6">
    <location>
        <begin position="314"/>
        <end position="332"/>
    </location>
</feature>
<dbReference type="InterPro" id="IPR025256">
    <property type="entry name" value="TM7S3/TM198-like_dom"/>
</dbReference>
<feature type="compositionally biased region" description="Basic and acidic residues" evidence="5">
    <location>
        <begin position="822"/>
        <end position="832"/>
    </location>
</feature>
<evidence type="ECO:0000256" key="7">
    <source>
        <dbReference type="SAM" id="SignalP"/>
    </source>
</evidence>
<feature type="compositionally biased region" description="Low complexity" evidence="5">
    <location>
        <begin position="510"/>
        <end position="519"/>
    </location>
</feature>
<dbReference type="InterPro" id="IPR019383">
    <property type="entry name" value="Golgin_A_7/ERF4"/>
</dbReference>
<sequence>MRLSFALVVIYTVCGLLVLATQISHEARGSHGEIADIAPRATDSDATTAEPTKTETASDETETASNEKTSESETATATDYTKTSATSTTTSPTETPSSPVKNETSPVAPGSLPLEPEITPALGISGFILLTTGAILALIGIRNLWVQVFLSTAFLTSLGVTVLIVYVMSPPVRVAVQGAYLVAVFFTGVTFGALSIVFKELTEGLGCLLGGFCVSMWLLSLSPGGLLKDSGSKSGFIGAISVGCYAMSFSQYTRPWGLIVSTSIAGGTAVALGIDCYSRAGLKEFWLYIWGLNEDIFPLGTNTYPVTRNIRVELAATVIVAILGVISQLRLWKIIREKRRKDEEVRLEEQKRDEESEAETARHLEEKNIRERNEWETKYGDPNSVTELPDDEEKCHNPSQLAKEEMQSITSSSYSEKSPRCSDCRERADNGESAYASSESSSSSSGSSRPDTSRGSVDENDTPHVKVFDGAAASKIKDDRASDVTAILGSETATIRSKRFSGKSFKNLRRMSVMSRSSMGQISQSQEALLPRDDGSSVQGIADEASDADSGALTMAAGDPRETKDAPESKNEDEGEAREESSKFAQEAVESRKFSKETKGSPEEFEGLKEGPKESSEENLKVSKKEHKKANKQSRAKPSLKSTPIARSEDKSHSEDSPAEKNKAAEEKSISSEDSSTHASPDAEIPPPLKPRKSSSSKVKSNEKNRSSSSIPKTTSKPKKEKPQGPPKLDTQTVNHLPQRSSRVVQCYRTNEWAKHLADAEAPELEPIEPVHEDDPDTPDDAGEAPAPVHVEELLQTPLNAQPPPAVEFRSPLAREPPNANEDSRRSSDSRRHSSTKKQRGSGVPFVPTTHLSQVSVPQPPLVQTIADEPILGAASPPADPSKEENQSAKPQWKGPPPLIAVREGMMRNRLSSFSLHADPWSSRSSPGQSPIVESPPHPLPPIRHTSTTYPPIPEEADDLPLSQRRTMLHQRTSVVNPLINPFDLPLESHRDAHPLLSIPERRRSRITPSPNSLVVERSQGETESGRSSIALPRRQRRHSGAFAFDNRWAPEEMSAPHAMSQDTQGLRPPDRAHLGGELPAGPPGPPLEDRPRHIASQASLRSNAPIASIPSHTVPVGEADVAEELAWGPAHPCFPHFNPHVPIGSQEYETTRIIRIRRDWMIKGDLAPTFSNLYPEILDPLIPDQEFRRIINTVNDALVQAFDPFSLRNWVDGVVGLLTGWVWEDLGAPAVKSHLQRVEDWLENWNREVGEKDGVHIWSLRRSAYMSLDIQIPDPKVGIIPTQSIASRPGSAM</sequence>
<dbReference type="PANTHER" id="PTHR39469">
    <property type="entry name" value="CHROMOSOME 1, WHOLE GENOME SHOTGUN SEQUENCE"/>
    <property type="match status" value="1"/>
</dbReference>
<feature type="transmembrane region" description="Helical" evidence="6">
    <location>
        <begin position="205"/>
        <end position="226"/>
    </location>
</feature>
<feature type="compositionally biased region" description="Low complexity" evidence="5">
    <location>
        <begin position="63"/>
        <end position="99"/>
    </location>
</feature>
<keyword evidence="3 6" id="KW-1133">Transmembrane helix</keyword>
<feature type="compositionally biased region" description="Basic and acidic residues" evidence="5">
    <location>
        <begin position="417"/>
        <end position="430"/>
    </location>
</feature>
<feature type="compositionally biased region" description="Low complexity" evidence="5">
    <location>
        <begin position="46"/>
        <end position="55"/>
    </location>
</feature>
<evidence type="ECO:0000313" key="11">
    <source>
        <dbReference type="Proteomes" id="UP000234254"/>
    </source>
</evidence>
<feature type="compositionally biased region" description="Basic residues" evidence="5">
    <location>
        <begin position="496"/>
        <end position="509"/>
    </location>
</feature>
<evidence type="ECO:0000256" key="1">
    <source>
        <dbReference type="ARBA" id="ARBA00004141"/>
    </source>
</evidence>
<feature type="compositionally biased region" description="Basic and acidic residues" evidence="5">
    <location>
        <begin position="559"/>
        <end position="582"/>
    </location>
</feature>
<keyword evidence="2 6" id="KW-0812">Transmembrane</keyword>
<feature type="compositionally biased region" description="Basic residues" evidence="5">
    <location>
        <begin position="624"/>
        <end position="635"/>
    </location>
</feature>
<feature type="region of interest" description="Disordered" evidence="5">
    <location>
        <begin position="996"/>
        <end position="1038"/>
    </location>
</feature>
<comment type="caution">
    <text evidence="10">The sequence shown here is derived from an EMBL/GenBank/DDBJ whole genome shotgun (WGS) entry which is preliminary data.</text>
</comment>
<feature type="transmembrane region" description="Helical" evidence="6">
    <location>
        <begin position="256"/>
        <end position="274"/>
    </location>
</feature>
<comment type="subcellular location">
    <subcellularLocation>
        <location evidence="1">Membrane</location>
        <topology evidence="1">Multi-pass membrane protein</topology>
    </subcellularLocation>
</comment>
<protein>
    <submittedName>
        <fullName evidence="10">Uncharacterized protein</fullName>
    </submittedName>
</protein>
<keyword evidence="4 6" id="KW-0472">Membrane</keyword>
<dbReference type="Pfam" id="PF10256">
    <property type="entry name" value="Erf4"/>
    <property type="match status" value="1"/>
</dbReference>
<feature type="domain" description="TM7S3/TM198-like" evidence="9">
    <location>
        <begin position="126"/>
        <end position="329"/>
    </location>
</feature>
<evidence type="ECO:0000256" key="3">
    <source>
        <dbReference type="ARBA" id="ARBA00022989"/>
    </source>
</evidence>
<feature type="transmembrane region" description="Helical" evidence="6">
    <location>
        <begin position="121"/>
        <end position="141"/>
    </location>
</feature>
<feature type="compositionally biased region" description="Basic and acidic residues" evidence="5">
    <location>
        <begin position="647"/>
        <end position="671"/>
    </location>
</feature>
<dbReference type="Proteomes" id="UP000234254">
    <property type="component" value="Unassembled WGS sequence"/>
</dbReference>
<feature type="compositionally biased region" description="Basic and acidic residues" evidence="5">
    <location>
        <begin position="343"/>
        <end position="379"/>
    </location>
</feature>
<feature type="compositionally biased region" description="Acidic residues" evidence="5">
    <location>
        <begin position="761"/>
        <end position="783"/>
    </location>
</feature>
<accession>A0A2I1D8N7</accession>
<feature type="compositionally biased region" description="Low complexity" evidence="5">
    <location>
        <begin position="431"/>
        <end position="448"/>
    </location>
</feature>
<keyword evidence="11" id="KW-1185">Reference proteome</keyword>
<evidence type="ECO:0000313" key="10">
    <source>
        <dbReference type="EMBL" id="PKY06218.1"/>
    </source>
</evidence>
<proteinExistence type="predicted"/>
<dbReference type="PANTHER" id="PTHR39469:SF1">
    <property type="entry name" value="DUF4203 DOMAIN-CONTAINING PROTEIN"/>
    <property type="match status" value="1"/>
</dbReference>
<evidence type="ECO:0000259" key="9">
    <source>
        <dbReference type="Pfam" id="PF13886"/>
    </source>
</evidence>
<feature type="chain" id="PRO_5014172434" evidence="7">
    <location>
        <begin position="21"/>
        <end position="1294"/>
    </location>
</feature>
<feature type="domain" description="Golgin subfamily A member 7/ERF4" evidence="8">
    <location>
        <begin position="1154"/>
        <end position="1270"/>
    </location>
</feature>
<feature type="signal peptide" evidence="7">
    <location>
        <begin position="1"/>
        <end position="20"/>
    </location>
</feature>
<dbReference type="VEuPathDB" id="FungiDB:P168DRAFT_264757"/>
<feature type="region of interest" description="Disordered" evidence="5">
    <location>
        <begin position="917"/>
        <end position="940"/>
    </location>
</feature>
<evidence type="ECO:0000256" key="2">
    <source>
        <dbReference type="ARBA" id="ARBA00022692"/>
    </source>
</evidence>
<dbReference type="GO" id="GO:0016020">
    <property type="term" value="C:membrane"/>
    <property type="evidence" value="ECO:0007669"/>
    <property type="project" value="UniProtKB-SubCell"/>
</dbReference>
<dbReference type="RefSeq" id="XP_024694812.1">
    <property type="nucleotide sequence ID" value="XM_024834874.1"/>
</dbReference>
<feature type="region of interest" description="Disordered" evidence="5">
    <location>
        <begin position="343"/>
        <end position="743"/>
    </location>
</feature>
<organism evidence="10 11">
    <name type="scientific">Aspergillus campestris (strain IBT 28561)</name>
    <dbReference type="NCBI Taxonomy" id="1392248"/>
    <lineage>
        <taxon>Eukaryota</taxon>
        <taxon>Fungi</taxon>
        <taxon>Dikarya</taxon>
        <taxon>Ascomycota</taxon>
        <taxon>Pezizomycotina</taxon>
        <taxon>Eurotiomycetes</taxon>
        <taxon>Eurotiomycetidae</taxon>
        <taxon>Eurotiales</taxon>
        <taxon>Aspergillaceae</taxon>
        <taxon>Aspergillus</taxon>
        <taxon>Aspergillus subgen. Circumdati</taxon>
    </lineage>
</organism>
<name>A0A2I1D8N7_ASPC2</name>
<dbReference type="Pfam" id="PF13886">
    <property type="entry name" value="TM7S3_TM198"/>
    <property type="match status" value="1"/>
</dbReference>
<evidence type="ECO:0000256" key="5">
    <source>
        <dbReference type="SAM" id="MobiDB-lite"/>
    </source>
</evidence>
<keyword evidence="7" id="KW-0732">Signal</keyword>
<evidence type="ECO:0000256" key="4">
    <source>
        <dbReference type="ARBA" id="ARBA00023136"/>
    </source>
</evidence>
<feature type="region of interest" description="Disordered" evidence="5">
    <location>
        <begin position="758"/>
        <end position="899"/>
    </location>
</feature>
<dbReference type="GeneID" id="36542398"/>
<feature type="region of interest" description="Disordered" evidence="5">
    <location>
        <begin position="34"/>
        <end position="112"/>
    </location>
</feature>
<feature type="transmembrane region" description="Helical" evidence="6">
    <location>
        <begin position="174"/>
        <end position="198"/>
    </location>
</feature>